<protein>
    <recommendedName>
        <fullName evidence="15">Receptor-like protein 12</fullName>
    </recommendedName>
</protein>
<keyword evidence="6" id="KW-0732">Signal</keyword>
<name>A0AAV1SV18_9ROSI</name>
<keyword evidence="3" id="KW-1003">Cell membrane</keyword>
<dbReference type="PANTHER" id="PTHR48061:SF12">
    <property type="entry name" value="DISEASE RESISTANCE LIKE PROTEIN"/>
    <property type="match status" value="1"/>
</dbReference>
<dbReference type="EMBL" id="CAWUPB010001199">
    <property type="protein sequence ID" value="CAK7357321.1"/>
    <property type="molecule type" value="Genomic_DNA"/>
</dbReference>
<comment type="caution">
    <text evidence="13">The sequence shown here is derived from an EMBL/GenBank/DDBJ whole genome shotgun (WGS) entry which is preliminary data.</text>
</comment>
<dbReference type="Gene3D" id="3.80.10.10">
    <property type="entry name" value="Ribonuclease Inhibitor"/>
    <property type="match status" value="4"/>
</dbReference>
<keyword evidence="4" id="KW-0433">Leucine-rich repeat</keyword>
<evidence type="ECO:0000256" key="7">
    <source>
        <dbReference type="ARBA" id="ARBA00022737"/>
    </source>
</evidence>
<keyword evidence="5 12" id="KW-0812">Transmembrane</keyword>
<evidence type="ECO:0000256" key="12">
    <source>
        <dbReference type="SAM" id="Phobius"/>
    </source>
</evidence>
<dbReference type="GO" id="GO:0005886">
    <property type="term" value="C:plasma membrane"/>
    <property type="evidence" value="ECO:0007669"/>
    <property type="project" value="UniProtKB-SubCell"/>
</dbReference>
<keyword evidence="11" id="KW-0325">Glycoprotein</keyword>
<dbReference type="Pfam" id="PF13855">
    <property type="entry name" value="LRR_8"/>
    <property type="match status" value="2"/>
</dbReference>
<accession>A0AAV1SV18</accession>
<dbReference type="InterPro" id="IPR003591">
    <property type="entry name" value="Leu-rich_rpt_typical-subtyp"/>
</dbReference>
<evidence type="ECO:0000256" key="3">
    <source>
        <dbReference type="ARBA" id="ARBA00022475"/>
    </source>
</evidence>
<evidence type="ECO:0000256" key="11">
    <source>
        <dbReference type="ARBA" id="ARBA00023180"/>
    </source>
</evidence>
<evidence type="ECO:0000313" key="13">
    <source>
        <dbReference type="EMBL" id="CAK7357321.1"/>
    </source>
</evidence>
<keyword evidence="9 12" id="KW-0472">Membrane</keyword>
<dbReference type="Pfam" id="PF00560">
    <property type="entry name" value="LRR_1"/>
    <property type="match status" value="1"/>
</dbReference>
<evidence type="ECO:0000256" key="1">
    <source>
        <dbReference type="ARBA" id="ARBA00004251"/>
    </source>
</evidence>
<proteinExistence type="inferred from homology"/>
<dbReference type="PANTHER" id="PTHR48061">
    <property type="entry name" value="LEUCINE-RICH REPEAT RECEPTOR PROTEIN KINASE EMS1-LIKE-RELATED"/>
    <property type="match status" value="1"/>
</dbReference>
<evidence type="ECO:0000256" key="4">
    <source>
        <dbReference type="ARBA" id="ARBA00022614"/>
    </source>
</evidence>
<reference evidence="13 14" key="1">
    <citation type="submission" date="2024-01" db="EMBL/GenBank/DDBJ databases">
        <authorList>
            <person name="Waweru B."/>
        </authorList>
    </citation>
    <scope>NUCLEOTIDE SEQUENCE [LARGE SCALE GENOMIC DNA]</scope>
</reference>
<evidence type="ECO:0000256" key="6">
    <source>
        <dbReference type="ARBA" id="ARBA00022729"/>
    </source>
</evidence>
<dbReference type="AlphaFoldDB" id="A0AAV1SV18"/>
<comment type="subcellular location">
    <subcellularLocation>
        <location evidence="1">Cell membrane</location>
        <topology evidence="1">Single-pass type I membrane protein</topology>
    </subcellularLocation>
</comment>
<keyword evidence="8 12" id="KW-1133">Transmembrane helix</keyword>
<dbReference type="FunFam" id="3.80.10.10:FF:000213">
    <property type="entry name" value="Tyrosine-sulfated glycopeptide receptor 1"/>
    <property type="match status" value="1"/>
</dbReference>
<dbReference type="SMART" id="SM00369">
    <property type="entry name" value="LRR_TYP"/>
    <property type="match status" value="8"/>
</dbReference>
<keyword evidence="7" id="KW-0677">Repeat</keyword>
<comment type="similarity">
    <text evidence="2">Belongs to the RLP family.</text>
</comment>
<feature type="transmembrane region" description="Helical" evidence="12">
    <location>
        <begin position="614"/>
        <end position="635"/>
    </location>
</feature>
<dbReference type="FunFam" id="3.80.10.10:FF:000095">
    <property type="entry name" value="LRR receptor-like serine/threonine-protein kinase GSO1"/>
    <property type="match status" value="1"/>
</dbReference>
<evidence type="ECO:0000256" key="5">
    <source>
        <dbReference type="ARBA" id="ARBA00022692"/>
    </source>
</evidence>
<keyword evidence="10" id="KW-0675">Receptor</keyword>
<dbReference type="SUPFAM" id="SSF52058">
    <property type="entry name" value="L domain-like"/>
    <property type="match status" value="1"/>
</dbReference>
<dbReference type="InterPro" id="IPR001611">
    <property type="entry name" value="Leu-rich_rpt"/>
</dbReference>
<evidence type="ECO:0000256" key="2">
    <source>
        <dbReference type="ARBA" id="ARBA00009592"/>
    </source>
</evidence>
<organism evidence="13 14">
    <name type="scientific">Dovyalis caffra</name>
    <dbReference type="NCBI Taxonomy" id="77055"/>
    <lineage>
        <taxon>Eukaryota</taxon>
        <taxon>Viridiplantae</taxon>
        <taxon>Streptophyta</taxon>
        <taxon>Embryophyta</taxon>
        <taxon>Tracheophyta</taxon>
        <taxon>Spermatophyta</taxon>
        <taxon>Magnoliopsida</taxon>
        <taxon>eudicotyledons</taxon>
        <taxon>Gunneridae</taxon>
        <taxon>Pentapetalae</taxon>
        <taxon>rosids</taxon>
        <taxon>fabids</taxon>
        <taxon>Malpighiales</taxon>
        <taxon>Salicaceae</taxon>
        <taxon>Flacourtieae</taxon>
        <taxon>Dovyalis</taxon>
    </lineage>
</organism>
<evidence type="ECO:0000256" key="9">
    <source>
        <dbReference type="ARBA" id="ARBA00023136"/>
    </source>
</evidence>
<dbReference type="PROSITE" id="PS51450">
    <property type="entry name" value="LRR"/>
    <property type="match status" value="1"/>
</dbReference>
<dbReference type="InterPro" id="IPR032675">
    <property type="entry name" value="LRR_dom_sf"/>
</dbReference>
<keyword evidence="14" id="KW-1185">Reference proteome</keyword>
<evidence type="ECO:0000313" key="14">
    <source>
        <dbReference type="Proteomes" id="UP001314170"/>
    </source>
</evidence>
<dbReference type="Proteomes" id="UP001314170">
    <property type="component" value="Unassembled WGS sequence"/>
</dbReference>
<gene>
    <name evidence="13" type="ORF">DCAF_LOCUS27607</name>
</gene>
<evidence type="ECO:0000256" key="10">
    <source>
        <dbReference type="ARBA" id="ARBA00023170"/>
    </source>
</evidence>
<dbReference type="PRINTS" id="PR00019">
    <property type="entry name" value="LEURICHRPT"/>
</dbReference>
<dbReference type="InterPro" id="IPR046956">
    <property type="entry name" value="RLP23-like"/>
</dbReference>
<evidence type="ECO:0000256" key="8">
    <source>
        <dbReference type="ARBA" id="ARBA00022989"/>
    </source>
</evidence>
<evidence type="ECO:0008006" key="15">
    <source>
        <dbReference type="Google" id="ProtNLM"/>
    </source>
</evidence>
<dbReference type="SUPFAM" id="SSF52047">
    <property type="entry name" value="RNI-like"/>
    <property type="match status" value="1"/>
</dbReference>
<sequence>MQLPASHPEECSALLQFQDSFIINRYASRVPSADPKVASWKLEENGSDCCLWDGIKSDEDTGYVIGLNLSASCLYGSINSSSSLFRLVHLQELDLSYNDFNGSHVPSALGNLSDLTDLQLDSKYSEELLKLPDFRSLVQNLTNLEYLHLGSVDISFPIPDTLANFSSLKSLYLQNCGLQGKYPMAIFQLTYPQFLQLSFNPKLAGHLPEHLWGGQLECLWLAKAFLFSVVIPLSIGNLSKLVELKLHLNSFSGQIPSSISSLNNLETLYLYANNLSGTVELDTFLILERLTSLHLSSNKLVFLSKTSSNGTLPKLVSLGLSSRSLKDFPHFLPKLNKLQWLDLSYNNIHGKIPSWLWTMSTEKLELLDLSYNFLTSLDQPAAVLPWSRLSVLDFSSNMLQGALPIPPFFTVHYLISNNSLGGEILPSICRLSSLEVLDLSKNKLYGQWIQTDYSYSMQMTNEGNKMDYARILEIFIVLDLLCNKFEGEIPEVIGNLKGLRLLNLSNNIISGLIPSSIGNLAKLEALDLSHNNLSGEIPQQFVQLTFLEFFNVSRNHLTGPIPRGNQFDTFQNNSFYGNSGLWGVSLSKKCENLDQASPAPSPAAPSHEPLELDWKFVVVGYGFGFVIGVVMGHIVTKGKHDWFMKTFRIRQQRRQRRTRKGHGN</sequence>